<evidence type="ECO:0000256" key="1">
    <source>
        <dbReference type="SAM" id="MobiDB-lite"/>
    </source>
</evidence>
<accession>A0A8E2FDN6</accession>
<feature type="region of interest" description="Disordered" evidence="1">
    <location>
        <begin position="240"/>
        <end position="266"/>
    </location>
</feature>
<gene>
    <name evidence="2" type="ORF">AOQ84DRAFT_280359</name>
</gene>
<feature type="region of interest" description="Disordered" evidence="1">
    <location>
        <begin position="1"/>
        <end position="51"/>
    </location>
</feature>
<feature type="compositionally biased region" description="Basic and acidic residues" evidence="1">
    <location>
        <begin position="16"/>
        <end position="27"/>
    </location>
</feature>
<dbReference type="EMBL" id="KV748535">
    <property type="protein sequence ID" value="OCL14771.1"/>
    <property type="molecule type" value="Genomic_DNA"/>
</dbReference>
<keyword evidence="3" id="KW-1185">Reference proteome</keyword>
<dbReference type="OrthoDB" id="2351940at2759"/>
<organism evidence="2 3">
    <name type="scientific">Glonium stellatum</name>
    <dbReference type="NCBI Taxonomy" id="574774"/>
    <lineage>
        <taxon>Eukaryota</taxon>
        <taxon>Fungi</taxon>
        <taxon>Dikarya</taxon>
        <taxon>Ascomycota</taxon>
        <taxon>Pezizomycotina</taxon>
        <taxon>Dothideomycetes</taxon>
        <taxon>Pleosporomycetidae</taxon>
        <taxon>Gloniales</taxon>
        <taxon>Gloniaceae</taxon>
        <taxon>Glonium</taxon>
    </lineage>
</organism>
<feature type="compositionally biased region" description="Basic and acidic residues" evidence="1">
    <location>
        <begin position="386"/>
        <end position="397"/>
    </location>
</feature>
<reference evidence="2 3" key="1">
    <citation type="journal article" date="2016" name="Nat. Commun.">
        <title>Ectomycorrhizal ecology is imprinted in the genome of the dominant symbiotic fungus Cenococcum geophilum.</title>
        <authorList>
            <consortium name="DOE Joint Genome Institute"/>
            <person name="Peter M."/>
            <person name="Kohler A."/>
            <person name="Ohm R.A."/>
            <person name="Kuo A."/>
            <person name="Krutzmann J."/>
            <person name="Morin E."/>
            <person name="Arend M."/>
            <person name="Barry K.W."/>
            <person name="Binder M."/>
            <person name="Choi C."/>
            <person name="Clum A."/>
            <person name="Copeland A."/>
            <person name="Grisel N."/>
            <person name="Haridas S."/>
            <person name="Kipfer T."/>
            <person name="LaButti K."/>
            <person name="Lindquist E."/>
            <person name="Lipzen A."/>
            <person name="Maire R."/>
            <person name="Meier B."/>
            <person name="Mihaltcheva S."/>
            <person name="Molinier V."/>
            <person name="Murat C."/>
            <person name="Poggeler S."/>
            <person name="Quandt C.A."/>
            <person name="Sperisen C."/>
            <person name="Tritt A."/>
            <person name="Tisserant E."/>
            <person name="Crous P.W."/>
            <person name="Henrissat B."/>
            <person name="Nehls U."/>
            <person name="Egli S."/>
            <person name="Spatafora J.W."/>
            <person name="Grigoriev I.V."/>
            <person name="Martin F.M."/>
        </authorList>
    </citation>
    <scope>NUCLEOTIDE SEQUENCE [LARGE SCALE GENOMIC DNA]</scope>
    <source>
        <strain evidence="2 3">CBS 207.34</strain>
    </source>
</reference>
<feature type="region of interest" description="Disordered" evidence="1">
    <location>
        <begin position="92"/>
        <end position="118"/>
    </location>
</feature>
<name>A0A8E2FDN6_9PEZI</name>
<feature type="compositionally biased region" description="Low complexity" evidence="1">
    <location>
        <begin position="242"/>
        <end position="257"/>
    </location>
</feature>
<dbReference type="Proteomes" id="UP000250140">
    <property type="component" value="Unassembled WGS sequence"/>
</dbReference>
<protein>
    <submittedName>
        <fullName evidence="2">Uncharacterized protein</fullName>
    </submittedName>
</protein>
<evidence type="ECO:0000313" key="3">
    <source>
        <dbReference type="Proteomes" id="UP000250140"/>
    </source>
</evidence>
<feature type="compositionally biased region" description="Basic residues" evidence="1">
    <location>
        <begin position="1"/>
        <end position="15"/>
    </location>
</feature>
<feature type="compositionally biased region" description="Acidic residues" evidence="1">
    <location>
        <begin position="368"/>
        <end position="378"/>
    </location>
</feature>
<proteinExistence type="predicted"/>
<feature type="region of interest" description="Disordered" evidence="1">
    <location>
        <begin position="355"/>
        <end position="401"/>
    </location>
</feature>
<evidence type="ECO:0000313" key="2">
    <source>
        <dbReference type="EMBL" id="OCL14771.1"/>
    </source>
</evidence>
<sequence>MPPRRHRGEQRRRRPIVGDRDARDRNTSARLPLPIPASNSYRPRATPGDRFQNLRRHRLQREQTTNDMAALDEASNRLAELDSDLTNYLIPGPISLSNTSRRTPPGEMDGPRRRTKRRKLEHENAPQNFEGFKYGHFGQVVPGRLKMEMVSCDGGEYSEDPALALYRPENVLKNDKSVYCTKSSRCNILLKHQGETTFCLEKIVIKAPERGFTAPVQEGMIFVSMSSEDLITGTSGYKIEYSSQSPRHSPHSPNSPISREDEQLSLTESLTDPEVWAASRLGREEALQEEIDRMEMQSRALRFARMIQARRRVHDMYMLGEPGHEPPSSTNANANASENCDWPLTEPYPTAVGVSAPTPPPFTVTTESDSESSGEDEQPSAAVVADRLRRDSRWRQDSDDEDEDLMGMNAFWDARNEPRFGGAGYLRAARRSSPSRIEPRDSSPDAEGLITPNARFFIAKHKNKITVKFDPPVSGKYILLKLWSPLHGGNIDIESVLFHGFSGPRYFPACQMR</sequence>
<dbReference type="AlphaFoldDB" id="A0A8E2FDN6"/>